<dbReference type="AlphaFoldDB" id="V9VY58"/>
<dbReference type="Proteomes" id="UP000018780">
    <property type="component" value="Plasmid unnamed2"/>
</dbReference>
<keyword evidence="1" id="KW-0472">Membrane</keyword>
<organism evidence="2 3">
    <name type="scientific">Leisingera methylohalidivorans DSM 14336</name>
    <dbReference type="NCBI Taxonomy" id="999552"/>
    <lineage>
        <taxon>Bacteria</taxon>
        <taxon>Pseudomonadati</taxon>
        <taxon>Pseudomonadota</taxon>
        <taxon>Alphaproteobacteria</taxon>
        <taxon>Rhodobacterales</taxon>
        <taxon>Roseobacteraceae</taxon>
        <taxon>Leisingera</taxon>
    </lineage>
</organism>
<proteinExistence type="predicted"/>
<gene>
    <name evidence="2" type="ORF">METH_22820</name>
</gene>
<keyword evidence="1" id="KW-0812">Transmembrane</keyword>
<sequence length="144" mass="15933">MNDQLAMDGVAAFVHILSIHSIVSVQLWQFLVVKEIALQFAINRRRCAAQPVCDLRHRHFGFKPLGNLPAFFQTQVRVAASHSIASMQTSVLIQNLHFGCESTRVHALVATIQKCYRLRKAETSPRGVTGARLCSPQTPNIGGL</sequence>
<keyword evidence="3" id="KW-1185">Reference proteome</keyword>
<keyword evidence="1" id="KW-1133">Transmembrane helix</keyword>
<name>V9VY58_9RHOB</name>
<geneLocation type="plasmid" evidence="3">
    <name>2</name>
</geneLocation>
<evidence type="ECO:0000313" key="2">
    <source>
        <dbReference type="EMBL" id="AHD03666.1"/>
    </source>
</evidence>
<dbReference type="KEGG" id="lmd:METH_22820"/>
<protein>
    <submittedName>
        <fullName evidence="2">Uncharacterized protein</fullName>
    </submittedName>
</protein>
<feature type="transmembrane region" description="Helical" evidence="1">
    <location>
        <begin position="12"/>
        <end position="33"/>
    </location>
</feature>
<keyword evidence="2" id="KW-0614">Plasmid</keyword>
<reference evidence="2 3" key="1">
    <citation type="submission" date="2013-09" db="EMBL/GenBank/DDBJ databases">
        <authorList>
            <consortium name="DOE Joint Genome Institute"/>
            <person name="Klenk H.-P."/>
            <person name="Huntemann M."/>
            <person name="Han J."/>
            <person name="Chen A."/>
            <person name="Kyrpides N."/>
            <person name="Mavromatis K."/>
            <person name="Markowitz V."/>
            <person name="Palaniappan K."/>
            <person name="Ivanova N."/>
            <person name="Schaumberg A."/>
            <person name="Pati A."/>
            <person name="Liolios K."/>
            <person name="Nordberg H.P."/>
            <person name="Cantor M.N."/>
            <person name="Hua S.X."/>
            <person name="Woyke T."/>
        </authorList>
    </citation>
    <scope>NUCLEOTIDE SEQUENCE [LARGE SCALE GENOMIC DNA]</scope>
    <source>
        <strain evidence="2 3">DSM 14336</strain>
        <plasmid evidence="3">2</plasmid>
    </source>
</reference>
<dbReference type="EMBL" id="CP006775">
    <property type="protein sequence ID" value="AHD03666.1"/>
    <property type="molecule type" value="Genomic_DNA"/>
</dbReference>
<dbReference type="HOGENOM" id="CLU_1794099_0_0_5"/>
<evidence type="ECO:0000256" key="1">
    <source>
        <dbReference type="SAM" id="Phobius"/>
    </source>
</evidence>
<evidence type="ECO:0000313" key="3">
    <source>
        <dbReference type="Proteomes" id="UP000018780"/>
    </source>
</evidence>
<accession>V9VY58</accession>